<name>A0AAN6MMS4_9PEZI</name>
<evidence type="ECO:0000256" key="2">
    <source>
        <dbReference type="SAM" id="Phobius"/>
    </source>
</evidence>
<evidence type="ECO:0000259" key="3">
    <source>
        <dbReference type="Pfam" id="PF23317"/>
    </source>
</evidence>
<feature type="transmembrane region" description="Helical" evidence="2">
    <location>
        <begin position="390"/>
        <end position="413"/>
    </location>
</feature>
<dbReference type="EMBL" id="MU855459">
    <property type="protein sequence ID" value="KAK3903270.1"/>
    <property type="molecule type" value="Genomic_DNA"/>
</dbReference>
<accession>A0AAN6MMS4</accession>
<dbReference type="Proteomes" id="UP001303889">
    <property type="component" value="Unassembled WGS sequence"/>
</dbReference>
<keyword evidence="2" id="KW-1133">Transmembrane helix</keyword>
<keyword evidence="2" id="KW-0812">Transmembrane</keyword>
<keyword evidence="2" id="KW-0472">Membrane</keyword>
<reference evidence="4" key="2">
    <citation type="submission" date="2023-05" db="EMBL/GenBank/DDBJ databases">
        <authorList>
            <consortium name="Lawrence Berkeley National Laboratory"/>
            <person name="Steindorff A."/>
            <person name="Hensen N."/>
            <person name="Bonometti L."/>
            <person name="Westerberg I."/>
            <person name="Brannstrom I.O."/>
            <person name="Guillou S."/>
            <person name="Cros-Aarteil S."/>
            <person name="Calhoun S."/>
            <person name="Haridas S."/>
            <person name="Kuo A."/>
            <person name="Mondo S."/>
            <person name="Pangilinan J."/>
            <person name="Riley R."/>
            <person name="Labutti K."/>
            <person name="Andreopoulos B."/>
            <person name="Lipzen A."/>
            <person name="Chen C."/>
            <person name="Yanf M."/>
            <person name="Daum C."/>
            <person name="Ng V."/>
            <person name="Clum A."/>
            <person name="Ohm R."/>
            <person name="Martin F."/>
            <person name="Silar P."/>
            <person name="Natvig D."/>
            <person name="Lalanne C."/>
            <person name="Gautier V."/>
            <person name="Ament-Velasquez S.L."/>
            <person name="Kruys A."/>
            <person name="Hutchinson M.I."/>
            <person name="Powell A.J."/>
            <person name="Barry K."/>
            <person name="Miller A.N."/>
            <person name="Grigoriev I.V."/>
            <person name="Debuchy R."/>
            <person name="Gladieux P."/>
            <person name="Thoren M.H."/>
            <person name="Johannesson H."/>
        </authorList>
    </citation>
    <scope>NUCLEOTIDE SEQUENCE</scope>
    <source>
        <strain evidence="4">CBS 103.79</strain>
    </source>
</reference>
<feature type="transmembrane region" description="Helical" evidence="2">
    <location>
        <begin position="298"/>
        <end position="317"/>
    </location>
</feature>
<keyword evidence="5" id="KW-1185">Reference proteome</keyword>
<dbReference type="PANTHER" id="PTHR35859">
    <property type="entry name" value="NONSELECTIVE CATION CHANNEL PROTEIN"/>
    <property type="match status" value="1"/>
</dbReference>
<gene>
    <name evidence="4" type="ORF">C8A05DRAFT_14772</name>
</gene>
<protein>
    <recommendedName>
        <fullName evidence="3">Calcium channel YVC1-like C-terminal transmembrane domain-containing protein</fullName>
    </recommendedName>
</protein>
<sequence length="733" mass="81095">MPIRVKSRPPPDEAAAAAALRSPSPMGGGRYVRFSVELPDIRDDDSFRVLVKKLSVYIADVVLLPVTFEQLRTTSAGDGLRSLVDHLSFNCTHPAIVNALLALKWHYGAITEDKGLHEARANGCEIVAWRFLTHLSEREAVDYCLYEIPGDKTPSAQSPSDEEAAAPDEHSALLGRSPHGTTRSSARRTPASQSGSIKRNLLLHSISRLTMSMTVDDGDDEDDEDPTANFTNLNALEIAAIADAKRFLSQAVVQKIITGIWKGDIIFWDSLAVHSVKKPRFYKPSTADPFSRLRVPKYLKSFEVLFFASFLFLYYAVLMERDPTRITTLEIFLCLWLAAFAYDELSEWIDAGSIFYAADVWNIFDMAMIGIGFTYFVLRVVGLETHNSRLVDLAFDVLALEALFMVPRVFSILSLSPYWGTLIPCLKEMGKDFLKFMVLVVIIYLGFLTTFSLVGRDAYTLKDMTGFLTRIFFGSSYVGFDIMHNIDPIFGPPLMITFVMLSSILLTGSLTGMLSNSFSRVITHAREEYLYVYSVYVLEASTSNRLTHFYPPFNLLALVIFRPLRLFLPSDNKFRQARILLLKATHLPIVAAIEFYEWLNGTASKGTQYNGFRGPRHATIASPNPARRLQAQHAKSSSSLRTDVAVAGLNLRIPAAAGASTSSIAATVGGDAYGPGQSGKLSPRQRDAAAEAAEEEAFGEPSSDVEVRIADLAAKIDRLTELVLGMQARQAQA</sequence>
<dbReference type="PANTHER" id="PTHR35859:SF5">
    <property type="entry name" value="ION TRANSPORT DOMAIN-CONTAINING PROTEIN"/>
    <property type="match status" value="1"/>
</dbReference>
<feature type="transmembrane region" description="Helical" evidence="2">
    <location>
        <begin position="433"/>
        <end position="455"/>
    </location>
</feature>
<dbReference type="AlphaFoldDB" id="A0AAN6MMS4"/>
<feature type="region of interest" description="Disordered" evidence="1">
    <location>
        <begin position="152"/>
        <end position="195"/>
    </location>
</feature>
<evidence type="ECO:0000313" key="4">
    <source>
        <dbReference type="EMBL" id="KAK3903270.1"/>
    </source>
</evidence>
<organism evidence="4 5">
    <name type="scientific">Staphylotrichum tortipilum</name>
    <dbReference type="NCBI Taxonomy" id="2831512"/>
    <lineage>
        <taxon>Eukaryota</taxon>
        <taxon>Fungi</taxon>
        <taxon>Dikarya</taxon>
        <taxon>Ascomycota</taxon>
        <taxon>Pezizomycotina</taxon>
        <taxon>Sordariomycetes</taxon>
        <taxon>Sordariomycetidae</taxon>
        <taxon>Sordariales</taxon>
        <taxon>Chaetomiaceae</taxon>
        <taxon>Staphylotrichum</taxon>
    </lineage>
</organism>
<feature type="region of interest" description="Disordered" evidence="1">
    <location>
        <begin position="673"/>
        <end position="702"/>
    </location>
</feature>
<feature type="transmembrane region" description="Helical" evidence="2">
    <location>
        <begin position="492"/>
        <end position="514"/>
    </location>
</feature>
<reference evidence="4" key="1">
    <citation type="journal article" date="2023" name="Mol. Phylogenet. Evol.">
        <title>Genome-scale phylogeny and comparative genomics of the fungal order Sordariales.</title>
        <authorList>
            <person name="Hensen N."/>
            <person name="Bonometti L."/>
            <person name="Westerberg I."/>
            <person name="Brannstrom I.O."/>
            <person name="Guillou S."/>
            <person name="Cros-Aarteil S."/>
            <person name="Calhoun S."/>
            <person name="Haridas S."/>
            <person name="Kuo A."/>
            <person name="Mondo S."/>
            <person name="Pangilinan J."/>
            <person name="Riley R."/>
            <person name="LaButti K."/>
            <person name="Andreopoulos B."/>
            <person name="Lipzen A."/>
            <person name="Chen C."/>
            <person name="Yan M."/>
            <person name="Daum C."/>
            <person name="Ng V."/>
            <person name="Clum A."/>
            <person name="Steindorff A."/>
            <person name="Ohm R.A."/>
            <person name="Martin F."/>
            <person name="Silar P."/>
            <person name="Natvig D.O."/>
            <person name="Lalanne C."/>
            <person name="Gautier V."/>
            <person name="Ament-Velasquez S.L."/>
            <person name="Kruys A."/>
            <person name="Hutchinson M.I."/>
            <person name="Powell A.J."/>
            <person name="Barry K."/>
            <person name="Miller A.N."/>
            <person name="Grigoriev I.V."/>
            <person name="Debuchy R."/>
            <person name="Gladieux P."/>
            <person name="Hiltunen Thoren M."/>
            <person name="Johannesson H."/>
        </authorList>
    </citation>
    <scope>NUCLEOTIDE SEQUENCE</scope>
    <source>
        <strain evidence="4">CBS 103.79</strain>
    </source>
</reference>
<proteinExistence type="predicted"/>
<feature type="transmembrane region" description="Helical" evidence="2">
    <location>
        <begin position="354"/>
        <end position="378"/>
    </location>
</feature>
<feature type="domain" description="Calcium channel YVC1-like C-terminal transmembrane" evidence="3">
    <location>
        <begin position="307"/>
        <end position="597"/>
    </location>
</feature>
<dbReference type="InterPro" id="IPR052971">
    <property type="entry name" value="TRP_calcium_channel"/>
</dbReference>
<dbReference type="InterPro" id="IPR056336">
    <property type="entry name" value="YVC1_C"/>
</dbReference>
<evidence type="ECO:0000256" key="1">
    <source>
        <dbReference type="SAM" id="MobiDB-lite"/>
    </source>
</evidence>
<evidence type="ECO:0000313" key="5">
    <source>
        <dbReference type="Proteomes" id="UP001303889"/>
    </source>
</evidence>
<comment type="caution">
    <text evidence="4">The sequence shown here is derived from an EMBL/GenBank/DDBJ whole genome shotgun (WGS) entry which is preliminary data.</text>
</comment>
<dbReference type="Pfam" id="PF23317">
    <property type="entry name" value="YVC1_C"/>
    <property type="match status" value="1"/>
</dbReference>